<evidence type="ECO:0000313" key="5">
    <source>
        <dbReference type="Proteomes" id="UP000316125"/>
    </source>
</evidence>
<keyword evidence="2 3" id="KW-0501">Molybdenum cofactor biosynthesis</keyword>
<reference evidence="4 5" key="1">
    <citation type="submission" date="2019-06" db="EMBL/GenBank/DDBJ databases">
        <title>Complete genome of Microbacterium foliorum M2.</title>
        <authorList>
            <person name="Cao G."/>
        </authorList>
    </citation>
    <scope>NUCLEOTIDE SEQUENCE [LARGE SCALE GENOMIC DNA]</scope>
    <source>
        <strain evidence="4 5">M2</strain>
    </source>
</reference>
<gene>
    <name evidence="3 4" type="primary">fdhD</name>
    <name evidence="4" type="ORF">FIV50_00325</name>
</gene>
<comment type="caution">
    <text evidence="3">Lacks conserved residue(s) required for the propagation of feature annotation.</text>
</comment>
<keyword evidence="1 3" id="KW-0963">Cytoplasm</keyword>
<dbReference type="Gene3D" id="3.40.140.10">
    <property type="entry name" value="Cytidine Deaminase, domain 2"/>
    <property type="match status" value="1"/>
</dbReference>
<dbReference type="OrthoDB" id="3197277at2"/>
<dbReference type="Gene3D" id="3.10.20.10">
    <property type="match status" value="1"/>
</dbReference>
<name>A0A4Y5YKS1_9MICO</name>
<dbReference type="RefSeq" id="WP_140035689.1">
    <property type="nucleotide sequence ID" value="NZ_CP041040.1"/>
</dbReference>
<protein>
    <recommendedName>
        <fullName evidence="3">Sulfur carrier protein FdhD</fullName>
    </recommendedName>
</protein>
<dbReference type="EMBL" id="CP041040">
    <property type="protein sequence ID" value="QDE33390.1"/>
    <property type="molecule type" value="Genomic_DNA"/>
</dbReference>
<dbReference type="InterPro" id="IPR016193">
    <property type="entry name" value="Cytidine_deaminase-like"/>
</dbReference>
<dbReference type="GO" id="GO:0005737">
    <property type="term" value="C:cytoplasm"/>
    <property type="evidence" value="ECO:0007669"/>
    <property type="project" value="UniProtKB-SubCell"/>
</dbReference>
<sequence>MGRITTRRPILKLTLGEGASRRADTLAVEEPLEIRVAGPPLAVTMRTPGHDVELAAGFLVSEGIIAQTAEFHSAIHCGGPGTGGQENTYNVLDISLAHGVALPDPDAARRFYTTSSCGVCGKASIDAVRTVSRHPVSDDGVQADAEQIAAFPDRLRAEQAAFDKTGGLHAAALFDADTGEMLVLREDVGRHNAVDKVVGWALLNDRLPLHRQILQVSGRASFELVQKAAMAGIPLLSAVSAPSSLAAELAEESGVTLVGFVRGRSMNIYTHAHRVRIGAESLGSSARSEEGAHHAR</sequence>
<dbReference type="Proteomes" id="UP000316125">
    <property type="component" value="Chromosome"/>
</dbReference>
<dbReference type="HAMAP" id="MF_00187">
    <property type="entry name" value="FdhD"/>
    <property type="match status" value="1"/>
</dbReference>
<dbReference type="GO" id="GO:0016783">
    <property type="term" value="F:sulfurtransferase activity"/>
    <property type="evidence" value="ECO:0007669"/>
    <property type="project" value="InterPro"/>
</dbReference>
<comment type="function">
    <text evidence="3">Required for formate dehydrogenase (FDH) activity. Acts as a sulfur carrier protein that transfers sulfur from IscS to the molybdenum cofactor prior to its insertion into FDH.</text>
</comment>
<evidence type="ECO:0000256" key="2">
    <source>
        <dbReference type="ARBA" id="ARBA00023150"/>
    </source>
</evidence>
<dbReference type="Pfam" id="PF02634">
    <property type="entry name" value="FdhD-NarQ"/>
    <property type="match status" value="1"/>
</dbReference>
<comment type="similarity">
    <text evidence="3">Belongs to the FdhD family.</text>
</comment>
<dbReference type="PANTHER" id="PTHR30592:SF1">
    <property type="entry name" value="SULFUR CARRIER PROTEIN FDHD"/>
    <property type="match status" value="1"/>
</dbReference>
<dbReference type="InterPro" id="IPR003786">
    <property type="entry name" value="FdhD"/>
</dbReference>
<dbReference type="SUPFAM" id="SSF53927">
    <property type="entry name" value="Cytidine deaminase-like"/>
    <property type="match status" value="1"/>
</dbReference>
<dbReference type="NCBIfam" id="NF001943">
    <property type="entry name" value="PRK00724.1-2"/>
    <property type="match status" value="1"/>
</dbReference>
<dbReference type="NCBIfam" id="TIGR00129">
    <property type="entry name" value="fdhD_narQ"/>
    <property type="match status" value="1"/>
</dbReference>
<accession>A0A4Y5YKS1</accession>
<comment type="subcellular location">
    <subcellularLocation>
        <location evidence="3">Cytoplasm</location>
    </subcellularLocation>
</comment>
<organism evidence="4 5">
    <name type="scientific">Microbacterium foliorum</name>
    <dbReference type="NCBI Taxonomy" id="104336"/>
    <lineage>
        <taxon>Bacteria</taxon>
        <taxon>Bacillati</taxon>
        <taxon>Actinomycetota</taxon>
        <taxon>Actinomycetes</taxon>
        <taxon>Micrococcales</taxon>
        <taxon>Microbacteriaceae</taxon>
        <taxon>Microbacterium</taxon>
    </lineage>
</organism>
<evidence type="ECO:0000256" key="1">
    <source>
        <dbReference type="ARBA" id="ARBA00022490"/>
    </source>
</evidence>
<dbReference type="PANTHER" id="PTHR30592">
    <property type="entry name" value="FORMATE DEHYDROGENASE"/>
    <property type="match status" value="1"/>
</dbReference>
<feature type="active site" description="Cysteine persulfide intermediate" evidence="3">
    <location>
        <position position="117"/>
    </location>
</feature>
<dbReference type="GO" id="GO:0006777">
    <property type="term" value="P:Mo-molybdopterin cofactor biosynthetic process"/>
    <property type="evidence" value="ECO:0007669"/>
    <property type="project" value="UniProtKB-UniRule"/>
</dbReference>
<evidence type="ECO:0000313" key="4">
    <source>
        <dbReference type="EMBL" id="QDE33390.1"/>
    </source>
</evidence>
<evidence type="ECO:0000256" key="3">
    <source>
        <dbReference type="HAMAP-Rule" id="MF_00187"/>
    </source>
</evidence>
<keyword evidence="4" id="KW-0808">Transferase</keyword>
<proteinExistence type="inferred from homology"/>
<dbReference type="AlphaFoldDB" id="A0A4Y5YKS1"/>
<dbReference type="GO" id="GO:0097163">
    <property type="term" value="F:sulfur carrier activity"/>
    <property type="evidence" value="ECO:0007669"/>
    <property type="project" value="UniProtKB-UniRule"/>
</dbReference>
<dbReference type="PIRSF" id="PIRSF015626">
    <property type="entry name" value="FdhD"/>
    <property type="match status" value="1"/>
</dbReference>